<name>A0A919AUI6_9PROT</name>
<evidence type="ECO:0000313" key="5">
    <source>
        <dbReference type="Proteomes" id="UP000630923"/>
    </source>
</evidence>
<dbReference type="Gene3D" id="3.40.50.720">
    <property type="entry name" value="NAD(P)-binding Rossmann-like Domain"/>
    <property type="match status" value="1"/>
</dbReference>
<dbReference type="EMBL" id="BNCI01000002">
    <property type="protein sequence ID" value="GHF26777.1"/>
    <property type="molecule type" value="Genomic_DNA"/>
</dbReference>
<reference evidence="4" key="1">
    <citation type="journal article" date="2014" name="Int. J. Syst. Evol. Microbiol.">
        <title>Complete genome sequence of Corynebacterium casei LMG S-19264T (=DSM 44701T), isolated from a smear-ripened cheese.</title>
        <authorList>
            <consortium name="US DOE Joint Genome Institute (JGI-PGF)"/>
            <person name="Walter F."/>
            <person name="Albersmeier A."/>
            <person name="Kalinowski J."/>
            <person name="Ruckert C."/>
        </authorList>
    </citation>
    <scope>NUCLEOTIDE SEQUENCE</scope>
    <source>
        <strain evidence="4">KCTC 42590</strain>
    </source>
</reference>
<dbReference type="PANTHER" id="PTHR43618">
    <property type="entry name" value="7-ALPHA-HYDROXYSTEROID DEHYDROGENASE"/>
    <property type="match status" value="1"/>
</dbReference>
<evidence type="ECO:0000256" key="3">
    <source>
        <dbReference type="ARBA" id="ARBA00023002"/>
    </source>
</evidence>
<reference evidence="4" key="2">
    <citation type="submission" date="2020-09" db="EMBL/GenBank/DDBJ databases">
        <authorList>
            <person name="Sun Q."/>
            <person name="Kim S."/>
        </authorList>
    </citation>
    <scope>NUCLEOTIDE SEQUENCE</scope>
    <source>
        <strain evidence="4">KCTC 42590</strain>
    </source>
</reference>
<dbReference type="InterPro" id="IPR036291">
    <property type="entry name" value="NAD(P)-bd_dom_sf"/>
</dbReference>
<protein>
    <submittedName>
        <fullName evidence="4">3-oxoacyl-ACP reductase</fullName>
    </submittedName>
</protein>
<dbReference type="AlphaFoldDB" id="A0A919AUI6"/>
<evidence type="ECO:0000256" key="1">
    <source>
        <dbReference type="ARBA" id="ARBA00006484"/>
    </source>
</evidence>
<dbReference type="SUPFAM" id="SSF51735">
    <property type="entry name" value="NAD(P)-binding Rossmann-fold domains"/>
    <property type="match status" value="1"/>
</dbReference>
<dbReference type="PRINTS" id="PR00081">
    <property type="entry name" value="GDHRDH"/>
</dbReference>
<dbReference type="GO" id="GO:0016491">
    <property type="term" value="F:oxidoreductase activity"/>
    <property type="evidence" value="ECO:0007669"/>
    <property type="project" value="UniProtKB-KW"/>
</dbReference>
<dbReference type="PRINTS" id="PR00080">
    <property type="entry name" value="SDRFAMILY"/>
</dbReference>
<evidence type="ECO:0000313" key="4">
    <source>
        <dbReference type="EMBL" id="GHF26777.1"/>
    </source>
</evidence>
<dbReference type="Pfam" id="PF13561">
    <property type="entry name" value="adh_short_C2"/>
    <property type="match status" value="1"/>
</dbReference>
<dbReference type="Proteomes" id="UP000630923">
    <property type="component" value="Unassembled WGS sequence"/>
</dbReference>
<comment type="similarity">
    <text evidence="1">Belongs to the short-chain dehydrogenases/reductases (SDR) family.</text>
</comment>
<dbReference type="RefSeq" id="WP_191252974.1">
    <property type="nucleotide sequence ID" value="NZ_BNCI01000002.1"/>
</dbReference>
<dbReference type="InterPro" id="IPR052178">
    <property type="entry name" value="Sec_Metab_Biosynth_SDR"/>
</dbReference>
<sequence>MDQVSLFDISGKVALVTGGGSGIGAMITETLVRAGCKVFIASRKIEACAKTAASLNDIGPGKVIPLQADLLTAAGTEALAEAVKKQTDRLDILVNNSGMTWGAKLEDFPRDKWDQVLTLNVTAVADLTRLLLPLLKTAGNKEDPARVINIGSVVGTRPMSNMAYSYAPSKAAVHHLTKMLSSELASQNILVNAIAPGPFESRMMAFVAENDALRKQQESAVPLGRFGRSDDITGMMLFLTSKASTYVTGAILPLDGGMSANP</sequence>
<keyword evidence="5" id="KW-1185">Reference proteome</keyword>
<organism evidence="4 5">
    <name type="scientific">Kordiimonas sediminis</name>
    <dbReference type="NCBI Taxonomy" id="1735581"/>
    <lineage>
        <taxon>Bacteria</taxon>
        <taxon>Pseudomonadati</taxon>
        <taxon>Pseudomonadota</taxon>
        <taxon>Alphaproteobacteria</taxon>
        <taxon>Kordiimonadales</taxon>
        <taxon>Kordiimonadaceae</taxon>
        <taxon>Kordiimonas</taxon>
    </lineage>
</organism>
<keyword evidence="2" id="KW-0521">NADP</keyword>
<dbReference type="InterPro" id="IPR002347">
    <property type="entry name" value="SDR_fam"/>
</dbReference>
<keyword evidence="3" id="KW-0560">Oxidoreductase</keyword>
<comment type="caution">
    <text evidence="4">The sequence shown here is derived from an EMBL/GenBank/DDBJ whole genome shotgun (WGS) entry which is preliminary data.</text>
</comment>
<dbReference type="PANTHER" id="PTHR43618:SF8">
    <property type="entry name" value="7ALPHA-HYDROXYSTEROID DEHYDROGENASE"/>
    <property type="match status" value="1"/>
</dbReference>
<gene>
    <name evidence="4" type="ORF">GCM10017044_22260</name>
</gene>
<accession>A0A919AUI6</accession>
<proteinExistence type="inferred from homology"/>
<dbReference type="FunFam" id="3.40.50.720:FF:000084">
    <property type="entry name" value="Short-chain dehydrogenase reductase"/>
    <property type="match status" value="1"/>
</dbReference>
<evidence type="ECO:0000256" key="2">
    <source>
        <dbReference type="ARBA" id="ARBA00022857"/>
    </source>
</evidence>